<dbReference type="GO" id="GO:0016887">
    <property type="term" value="F:ATP hydrolysis activity"/>
    <property type="evidence" value="ECO:0007669"/>
    <property type="project" value="InterPro"/>
</dbReference>
<dbReference type="PANTHER" id="PTHR42939">
    <property type="entry name" value="ABC TRANSPORTER ATP-BINDING PROTEIN ALBC-RELATED"/>
    <property type="match status" value="1"/>
</dbReference>
<accession>A0A4Q1AX24</accession>
<dbReference type="InterPro" id="IPR003439">
    <property type="entry name" value="ABC_transporter-like_ATP-bd"/>
</dbReference>
<dbReference type="GO" id="GO:0005524">
    <property type="term" value="F:ATP binding"/>
    <property type="evidence" value="ECO:0007669"/>
    <property type="project" value="UniProtKB-KW"/>
</dbReference>
<dbReference type="RefSeq" id="WP_129060782.1">
    <property type="nucleotide sequence ID" value="NZ_NXIE01000001.1"/>
</dbReference>
<dbReference type="InterPro" id="IPR027417">
    <property type="entry name" value="P-loop_NTPase"/>
</dbReference>
<proteinExistence type="predicted"/>
<feature type="domain" description="ABC transporter" evidence="4">
    <location>
        <begin position="2"/>
        <end position="226"/>
    </location>
</feature>
<keyword evidence="2" id="KW-0547">Nucleotide-binding</keyword>
<name>A0A4Q1AX24_9BACT</name>
<evidence type="ECO:0000256" key="2">
    <source>
        <dbReference type="ARBA" id="ARBA00022741"/>
    </source>
</evidence>
<keyword evidence="6" id="KW-1185">Reference proteome</keyword>
<dbReference type="EMBL" id="NXIE01000001">
    <property type="protein sequence ID" value="RXK14645.1"/>
    <property type="molecule type" value="Genomic_DNA"/>
</dbReference>
<dbReference type="PANTHER" id="PTHR42939:SF1">
    <property type="entry name" value="ABC TRANSPORTER ATP-BINDING PROTEIN ALBC-RELATED"/>
    <property type="match status" value="1"/>
</dbReference>
<sequence length="281" mass="31957">MLSIEKLNFSYKKKALYKDLSINFRKSHIYGLFGKNGSGKTTLLGLISGTLFSKEGKIRTLGFDPKNRETSMLSEIFYLPEQFILPELSSKNFVKLYSSFYPNFSITEYKEYSNSLEIEDSKNLKNLSMGQQKKFLLAFGLACNCKLNILDEPTNGLDIPSKSVFRRLVSSCIDETKCFIISTHQVKDIENIIDYVCILNNAEFVLDISLEYLSKIIEMKIQDSVSGEELYTEAIALGQYSVIKENKSGNTSNIDMELLFNASILDNSKLQEFCKGKENEK</sequence>
<comment type="caution">
    <text evidence="5">The sequence shown here is derived from an EMBL/GenBank/DDBJ whole genome shotgun (WGS) entry which is preliminary data.</text>
</comment>
<evidence type="ECO:0000313" key="6">
    <source>
        <dbReference type="Proteomes" id="UP000289718"/>
    </source>
</evidence>
<evidence type="ECO:0000259" key="4">
    <source>
        <dbReference type="PROSITE" id="PS50893"/>
    </source>
</evidence>
<dbReference type="OrthoDB" id="5515229at2"/>
<reference evidence="5 6" key="1">
    <citation type="submission" date="2017-09" db="EMBL/GenBank/DDBJ databases">
        <title>Genomics of the genus Arcobacter.</title>
        <authorList>
            <person name="Perez-Cataluna A."/>
            <person name="Figueras M.J."/>
            <person name="Salas-Masso N."/>
        </authorList>
    </citation>
    <scope>NUCLEOTIDE SEQUENCE [LARGE SCALE GENOMIC DNA]</scope>
    <source>
        <strain evidence="5 6">F156-34</strain>
    </source>
</reference>
<evidence type="ECO:0000313" key="5">
    <source>
        <dbReference type="EMBL" id="RXK14645.1"/>
    </source>
</evidence>
<dbReference type="SUPFAM" id="SSF52540">
    <property type="entry name" value="P-loop containing nucleoside triphosphate hydrolases"/>
    <property type="match status" value="1"/>
</dbReference>
<protein>
    <submittedName>
        <fullName evidence="5">ABC transporter ATP-binding protein</fullName>
    </submittedName>
</protein>
<dbReference type="InterPro" id="IPR051782">
    <property type="entry name" value="ABC_Transporter_VariousFunc"/>
</dbReference>
<dbReference type="InterPro" id="IPR003593">
    <property type="entry name" value="AAA+_ATPase"/>
</dbReference>
<dbReference type="PROSITE" id="PS50893">
    <property type="entry name" value="ABC_TRANSPORTER_2"/>
    <property type="match status" value="1"/>
</dbReference>
<evidence type="ECO:0000256" key="1">
    <source>
        <dbReference type="ARBA" id="ARBA00022448"/>
    </source>
</evidence>
<dbReference type="SMART" id="SM00382">
    <property type="entry name" value="AAA"/>
    <property type="match status" value="1"/>
</dbReference>
<dbReference type="AlphaFoldDB" id="A0A4Q1AX24"/>
<evidence type="ECO:0000256" key="3">
    <source>
        <dbReference type="ARBA" id="ARBA00022840"/>
    </source>
</evidence>
<dbReference type="Gene3D" id="3.40.50.300">
    <property type="entry name" value="P-loop containing nucleotide triphosphate hydrolases"/>
    <property type="match status" value="1"/>
</dbReference>
<organism evidence="5 6">
    <name type="scientific">Halarcobacter mediterraneus</name>
    <dbReference type="NCBI Taxonomy" id="2023153"/>
    <lineage>
        <taxon>Bacteria</taxon>
        <taxon>Pseudomonadati</taxon>
        <taxon>Campylobacterota</taxon>
        <taxon>Epsilonproteobacteria</taxon>
        <taxon>Campylobacterales</taxon>
        <taxon>Arcobacteraceae</taxon>
        <taxon>Halarcobacter</taxon>
    </lineage>
</organism>
<keyword evidence="1" id="KW-0813">Transport</keyword>
<keyword evidence="3 5" id="KW-0067">ATP-binding</keyword>
<dbReference type="CDD" id="cd03230">
    <property type="entry name" value="ABC_DR_subfamily_A"/>
    <property type="match status" value="1"/>
</dbReference>
<gene>
    <name evidence="5" type="ORF">CP965_04160</name>
</gene>
<dbReference type="Pfam" id="PF00005">
    <property type="entry name" value="ABC_tran"/>
    <property type="match status" value="1"/>
</dbReference>
<dbReference type="Proteomes" id="UP000289718">
    <property type="component" value="Unassembled WGS sequence"/>
</dbReference>